<proteinExistence type="inferred from homology"/>
<feature type="non-terminal residue" evidence="3">
    <location>
        <position position="694"/>
    </location>
</feature>
<evidence type="ECO:0000313" key="4">
    <source>
        <dbReference type="Proteomes" id="UP000551758"/>
    </source>
</evidence>
<name>A0A7J7EDD7_DICBM</name>
<dbReference type="Pfam" id="PF26089">
    <property type="entry name" value="PH_Niban2"/>
    <property type="match status" value="1"/>
</dbReference>
<comment type="caution">
    <text evidence="3">The sequence shown here is derived from an EMBL/GenBank/DDBJ whole genome shotgun (WGS) entry which is preliminary data.</text>
</comment>
<evidence type="ECO:0000256" key="1">
    <source>
        <dbReference type="ARBA" id="ARBA00010251"/>
    </source>
</evidence>
<protein>
    <recommendedName>
        <fullName evidence="2">Niban 1/2/3 domain-containing protein</fullName>
    </recommendedName>
</protein>
<gene>
    <name evidence="3" type="ORF">HPG69_017483</name>
</gene>
<feature type="domain" description="Niban 1/2/3" evidence="2">
    <location>
        <begin position="316"/>
        <end position="463"/>
    </location>
</feature>
<dbReference type="CDD" id="cd23949">
    <property type="entry name" value="Niban-like"/>
    <property type="match status" value="1"/>
</dbReference>
<dbReference type="SUPFAM" id="SSF50729">
    <property type="entry name" value="PH domain-like"/>
    <property type="match status" value="1"/>
</dbReference>
<dbReference type="PANTHER" id="PTHR14392">
    <property type="entry name" value="NIBAN FAMILY MEMBER"/>
    <property type="match status" value="1"/>
</dbReference>
<dbReference type="InterPro" id="IPR026088">
    <property type="entry name" value="Niban-like"/>
</dbReference>
<dbReference type="Proteomes" id="UP000551758">
    <property type="component" value="Unassembled WGS sequence"/>
</dbReference>
<dbReference type="EMBL" id="JACDTQ010003584">
    <property type="protein sequence ID" value="KAF5913707.1"/>
    <property type="molecule type" value="Genomic_DNA"/>
</dbReference>
<keyword evidence="4" id="KW-1185">Reference proteome</keyword>
<dbReference type="PANTHER" id="PTHR14392:SF4">
    <property type="entry name" value="PROTEIN NIBAN 3"/>
    <property type="match status" value="1"/>
</dbReference>
<sequence length="694" mass="76402">QVDALLRNFLPCYRGQLAASVPQQVSRELGPQEPAGCQLLRSKKLPRVREHRGPLTQLWGHPPQWQPIFCVLRGDGRLEWFSHREEYENGGHPLGSTALTGYTVLTSQREYLCLLDALCPDSSGDHVQEEPAPLLEMPVSFPLFLQHPFRRHLCFSAATGEAQRAWRLALQGGIRLRGTVLQRSQAPAARAFLEAVRLYRQHQGHFGDDDVTLGSDAEVLTAVLMRELLPALRAQTLPGLRGAGRTRAWAWTELLDAVHAAVLAGASAGLRAFQPEKDELLAALERTIRPDVDQMLRLRERVAGRLRASVQGPLESCLRGKVATQLPRVTQMLVSTVEAALAAVQTLLAQGMDRLSRHLRGCPSGLRLREEVYAFGEMPWDPELMQICYHEAERSQGRLRRLVVPFGFWGTRSLVFGAQDLAQQLMADAVATFLQLADQCLTTALDCGQAAQQLEKVRERVLKVRRGRAWRRAACWTAAGRPLGVSCGSSCRTAAGRGGGASAGGCCASSCPSPALTIEGVYEDVIRGLLLQRIDWELKKALDAGDVCCALGRCLVAPWDQVGAVSQLKVELLLTSLCLPEESSVHLGLAASPHHKPCSCFRSRFRRDFPNVLLSSGFRGGHARSTETVSSHSALGISASPRRMRFSSPFLTFALLPLHTLRTRYLCPEFYSTILSLPTPLTFINIHLSIILKT</sequence>
<evidence type="ECO:0000313" key="3">
    <source>
        <dbReference type="EMBL" id="KAF5913707.1"/>
    </source>
</evidence>
<comment type="similarity">
    <text evidence="1">Belongs to the Niban family.</text>
</comment>
<dbReference type="AlphaFoldDB" id="A0A7J7EDD7"/>
<organism evidence="3 4">
    <name type="scientific">Diceros bicornis minor</name>
    <name type="common">South-central black rhinoceros</name>
    <dbReference type="NCBI Taxonomy" id="77932"/>
    <lineage>
        <taxon>Eukaryota</taxon>
        <taxon>Metazoa</taxon>
        <taxon>Chordata</taxon>
        <taxon>Craniata</taxon>
        <taxon>Vertebrata</taxon>
        <taxon>Euteleostomi</taxon>
        <taxon>Mammalia</taxon>
        <taxon>Eutheria</taxon>
        <taxon>Laurasiatheria</taxon>
        <taxon>Perissodactyla</taxon>
        <taxon>Rhinocerotidae</taxon>
        <taxon>Diceros</taxon>
    </lineage>
</organism>
<reference evidence="3 4" key="1">
    <citation type="journal article" date="2020" name="Mol. Biol. Evol.">
        <title>Interspecific Gene Flow and the Evolution of Specialization in Black and White Rhinoceros.</title>
        <authorList>
            <person name="Moodley Y."/>
            <person name="Westbury M.V."/>
            <person name="Russo I.M."/>
            <person name="Gopalakrishnan S."/>
            <person name="Rakotoarivelo A."/>
            <person name="Olsen R.A."/>
            <person name="Prost S."/>
            <person name="Tunstall T."/>
            <person name="Ryder O.A."/>
            <person name="Dalen L."/>
            <person name="Bruford M.W."/>
        </authorList>
    </citation>
    <scope>NUCLEOTIDE SEQUENCE [LARGE SCALE GENOMIC DNA]</scope>
    <source>
        <strain evidence="3">SBR-YM</strain>
        <tissue evidence="3">Skin</tissue>
    </source>
</reference>
<dbReference type="Gene3D" id="2.30.29.30">
    <property type="entry name" value="Pleckstrin-homology domain (PH domain)/Phosphotyrosine-binding domain (PTB)"/>
    <property type="match status" value="1"/>
</dbReference>
<dbReference type="InterPro" id="IPR011993">
    <property type="entry name" value="PH-like_dom_sf"/>
</dbReference>
<dbReference type="InterPro" id="IPR059060">
    <property type="entry name" value="Niban_1/2/3_dom"/>
</dbReference>
<evidence type="ECO:0000259" key="2">
    <source>
        <dbReference type="Pfam" id="PF26086"/>
    </source>
</evidence>
<dbReference type="Pfam" id="PF26086">
    <property type="entry name" value="Niban2"/>
    <property type="match status" value="1"/>
</dbReference>
<accession>A0A7J7EDD7</accession>